<dbReference type="Gene3D" id="3.40.50.150">
    <property type="entry name" value="Vaccinia Virus protein VP39"/>
    <property type="match status" value="1"/>
</dbReference>
<dbReference type="CDD" id="cd02440">
    <property type="entry name" value="AdoMet_MTases"/>
    <property type="match status" value="1"/>
</dbReference>
<dbReference type="Gene3D" id="1.10.10.10">
    <property type="entry name" value="Winged helix-like DNA-binding domain superfamily/Winged helix DNA-binding domain"/>
    <property type="match status" value="1"/>
</dbReference>
<evidence type="ECO:0000313" key="4">
    <source>
        <dbReference type="Proteomes" id="UP000093962"/>
    </source>
</evidence>
<dbReference type="InterPro" id="IPR029063">
    <property type="entry name" value="SAM-dependent_MTases_sf"/>
</dbReference>
<sequence>MPVDEDKLNDFLGMAIGDMGAAMSASLILLGDRLGLYKALAAQPLTSTQLAEKTGTVERYVREWLANQAAGGYVQFDADDGAWSLSPEQAACLADPNGPVDVPGAYNIIEAVFHVLDRTTENFRTGAGLEWGDHHPCLFAGTERFFRAGYNANLVSSWLPALDGAVERLEAGAKVADVGCGHGASTVLMAQTYPNSTFIGYDYHAESVRVAAERAAEAGVPNAKFEVADATSYADKDFDLIAFFDCLHDMADPVGVMQHTRTALTPDGIAMIVEPFAGDRLQDNLNPIGRMMYGASSQICVPVSLARNGPALGAQAGEARLRDVVVDEGGFTRFRRATETPFNLVFEARP</sequence>
<dbReference type="SUPFAM" id="SSF46785">
    <property type="entry name" value="Winged helix' DNA-binding domain"/>
    <property type="match status" value="1"/>
</dbReference>
<keyword evidence="3" id="KW-0808">Transferase</keyword>
<accession>A0A1A0M1V6</accession>
<protein>
    <submittedName>
        <fullName evidence="3">SAM-dependent methyltransferase</fullName>
    </submittedName>
</protein>
<gene>
    <name evidence="3" type="ORF">A5642_03915</name>
</gene>
<name>A0A1A0M1V6_MYCMU</name>
<dbReference type="RefSeq" id="WP_061004079.1">
    <property type="nucleotide sequence ID" value="NZ_LSKA01000312.1"/>
</dbReference>
<evidence type="ECO:0000259" key="1">
    <source>
        <dbReference type="Pfam" id="PF13847"/>
    </source>
</evidence>
<comment type="caution">
    <text evidence="3">The sequence shown here is derived from an EMBL/GenBank/DDBJ whole genome shotgun (WGS) entry which is preliminary data.</text>
</comment>
<feature type="domain" description="S-adenosylmethionine-dependent methyltransferase Rv2258c-like winged HTH" evidence="2">
    <location>
        <begin position="25"/>
        <end position="94"/>
    </location>
</feature>
<evidence type="ECO:0000259" key="2">
    <source>
        <dbReference type="Pfam" id="PF21320"/>
    </source>
</evidence>
<dbReference type="InterPro" id="IPR048711">
    <property type="entry name" value="WHD_Rv2258c"/>
</dbReference>
<keyword evidence="3" id="KW-0489">Methyltransferase</keyword>
<dbReference type="InterPro" id="IPR025714">
    <property type="entry name" value="Methyltranfer_dom"/>
</dbReference>
<reference evidence="3 4" key="1">
    <citation type="submission" date="2016-06" db="EMBL/GenBank/DDBJ databases">
        <authorList>
            <person name="Kjaerup R.B."/>
            <person name="Dalgaard T.S."/>
            <person name="Juul-Madsen H.R."/>
        </authorList>
    </citation>
    <scope>NUCLEOTIDE SEQUENCE [LARGE SCALE GENOMIC DNA]</scope>
    <source>
        <strain evidence="3 4">1199456.5</strain>
    </source>
</reference>
<evidence type="ECO:0000313" key="3">
    <source>
        <dbReference type="EMBL" id="OBA79360.1"/>
    </source>
</evidence>
<dbReference type="GO" id="GO:0032259">
    <property type="term" value="P:methylation"/>
    <property type="evidence" value="ECO:0007669"/>
    <property type="project" value="UniProtKB-KW"/>
</dbReference>
<dbReference type="GO" id="GO:0008168">
    <property type="term" value="F:methyltransferase activity"/>
    <property type="evidence" value="ECO:0007669"/>
    <property type="project" value="UniProtKB-KW"/>
</dbReference>
<feature type="domain" description="Methyltransferase" evidence="1">
    <location>
        <begin position="170"/>
        <end position="277"/>
    </location>
</feature>
<dbReference type="InterPro" id="IPR036388">
    <property type="entry name" value="WH-like_DNA-bd_sf"/>
</dbReference>
<dbReference type="SUPFAM" id="SSF53335">
    <property type="entry name" value="S-adenosyl-L-methionine-dependent methyltransferases"/>
    <property type="match status" value="1"/>
</dbReference>
<dbReference type="PANTHER" id="PTHR45128">
    <property type="entry name" value="METHYLTRANSFERASE TYPE 11"/>
    <property type="match status" value="1"/>
</dbReference>
<dbReference type="PANTHER" id="PTHR45128:SF2">
    <property type="entry name" value="METHYLTRANSFERASE DOMAIN-CONTAINING PROTEIN"/>
    <property type="match status" value="1"/>
</dbReference>
<dbReference type="InterPro" id="IPR053173">
    <property type="entry name" value="SAM-binding_MTase"/>
</dbReference>
<dbReference type="InterPro" id="IPR036390">
    <property type="entry name" value="WH_DNA-bd_sf"/>
</dbReference>
<dbReference type="AlphaFoldDB" id="A0A1A0M1V6"/>
<dbReference type="Pfam" id="PF21320">
    <property type="entry name" value="WHD_Rv2258c"/>
    <property type="match status" value="1"/>
</dbReference>
<dbReference type="Proteomes" id="UP000093962">
    <property type="component" value="Unassembled WGS sequence"/>
</dbReference>
<dbReference type="Pfam" id="PF13847">
    <property type="entry name" value="Methyltransf_31"/>
    <property type="match status" value="1"/>
</dbReference>
<organism evidence="3 4">
    <name type="scientific">Mycolicibacterium mucogenicum</name>
    <name type="common">Mycobacterium mucogenicum</name>
    <dbReference type="NCBI Taxonomy" id="56689"/>
    <lineage>
        <taxon>Bacteria</taxon>
        <taxon>Bacillati</taxon>
        <taxon>Actinomycetota</taxon>
        <taxon>Actinomycetes</taxon>
        <taxon>Mycobacteriales</taxon>
        <taxon>Mycobacteriaceae</taxon>
        <taxon>Mycolicibacterium</taxon>
    </lineage>
</organism>
<dbReference type="OrthoDB" id="9801363at2"/>
<proteinExistence type="predicted"/>
<dbReference type="EMBL" id="LZSF01000254">
    <property type="protein sequence ID" value="OBA79360.1"/>
    <property type="molecule type" value="Genomic_DNA"/>
</dbReference>